<reference evidence="1" key="2">
    <citation type="journal article" date="2015" name="Data Brief">
        <title>Shoot transcriptome of the giant reed, Arundo donax.</title>
        <authorList>
            <person name="Barrero R.A."/>
            <person name="Guerrero F.D."/>
            <person name="Moolhuijzen P."/>
            <person name="Goolsby J.A."/>
            <person name="Tidwell J."/>
            <person name="Bellgard S.E."/>
            <person name="Bellgard M.I."/>
        </authorList>
    </citation>
    <scope>NUCLEOTIDE SEQUENCE</scope>
    <source>
        <tissue evidence="1">Shoot tissue taken approximately 20 cm above the soil surface</tissue>
    </source>
</reference>
<organism evidence="1">
    <name type="scientific">Arundo donax</name>
    <name type="common">Giant reed</name>
    <name type="synonym">Donax arundinaceus</name>
    <dbReference type="NCBI Taxonomy" id="35708"/>
    <lineage>
        <taxon>Eukaryota</taxon>
        <taxon>Viridiplantae</taxon>
        <taxon>Streptophyta</taxon>
        <taxon>Embryophyta</taxon>
        <taxon>Tracheophyta</taxon>
        <taxon>Spermatophyta</taxon>
        <taxon>Magnoliopsida</taxon>
        <taxon>Liliopsida</taxon>
        <taxon>Poales</taxon>
        <taxon>Poaceae</taxon>
        <taxon>PACMAD clade</taxon>
        <taxon>Arundinoideae</taxon>
        <taxon>Arundineae</taxon>
        <taxon>Arundo</taxon>
    </lineage>
</organism>
<dbReference type="EMBL" id="GBRH01239805">
    <property type="protein sequence ID" value="JAD58090.1"/>
    <property type="molecule type" value="Transcribed_RNA"/>
</dbReference>
<proteinExistence type="predicted"/>
<dbReference type="AlphaFoldDB" id="A0A0A9BA75"/>
<reference evidence="1" key="1">
    <citation type="submission" date="2014-09" db="EMBL/GenBank/DDBJ databases">
        <authorList>
            <person name="Magalhaes I.L.F."/>
            <person name="Oliveira U."/>
            <person name="Santos F.R."/>
            <person name="Vidigal T.H.D.A."/>
            <person name="Brescovit A.D."/>
            <person name="Santos A.J."/>
        </authorList>
    </citation>
    <scope>NUCLEOTIDE SEQUENCE</scope>
    <source>
        <tissue evidence="1">Shoot tissue taken approximately 20 cm above the soil surface</tissue>
    </source>
</reference>
<accession>A0A0A9BA75</accession>
<evidence type="ECO:0000313" key="1">
    <source>
        <dbReference type="EMBL" id="JAD58090.1"/>
    </source>
</evidence>
<name>A0A0A9BA75_ARUDO</name>
<protein>
    <submittedName>
        <fullName evidence="1">Uncharacterized protein</fullName>
    </submittedName>
</protein>
<sequence>MYVHVLRIWLHKLFSECLQNLETSIWLFSLVHLNEGFHLRIFDLNFRTNFF</sequence>